<dbReference type="GO" id="GO:0004124">
    <property type="term" value="F:cysteine synthase activity"/>
    <property type="evidence" value="ECO:0007669"/>
    <property type="project" value="TreeGrafter"/>
</dbReference>
<dbReference type="GO" id="GO:0019346">
    <property type="term" value="P:transsulfuration"/>
    <property type="evidence" value="ECO:0007669"/>
    <property type="project" value="InterPro"/>
</dbReference>
<keyword evidence="6" id="KW-0808">Transferase</keyword>
<feature type="binding site" evidence="14">
    <location>
        <position position="537"/>
    </location>
    <ligand>
        <name>Mg(2+)</name>
        <dbReference type="ChEBI" id="CHEBI:18420"/>
    </ligand>
</feature>
<dbReference type="InterPro" id="IPR054542">
    <property type="entry name" value="Cys_met_metab_PP"/>
</dbReference>
<dbReference type="GO" id="GO:0015031">
    <property type="term" value="P:protein transport"/>
    <property type="evidence" value="ECO:0007669"/>
    <property type="project" value="UniProtKB-KW"/>
</dbReference>
<dbReference type="NCBIfam" id="TIGR00231">
    <property type="entry name" value="small_GTP"/>
    <property type="match status" value="1"/>
</dbReference>
<dbReference type="InterPro" id="IPR027417">
    <property type="entry name" value="P-loop_NTPase"/>
</dbReference>
<evidence type="ECO:0000256" key="7">
    <source>
        <dbReference type="ARBA" id="ARBA00022707"/>
    </source>
</evidence>
<evidence type="ECO:0000256" key="1">
    <source>
        <dbReference type="ARBA" id="ARBA00001933"/>
    </source>
</evidence>
<comment type="similarity">
    <text evidence="3">Belongs to the small GTPase superfamily. Arf family.</text>
</comment>
<dbReference type="InterPro" id="IPR015424">
    <property type="entry name" value="PyrdxlP-dep_Trfase"/>
</dbReference>
<keyword evidence="14" id="KW-0460">Magnesium</keyword>
<dbReference type="InterPro" id="IPR005225">
    <property type="entry name" value="Small_GTP-bd"/>
</dbReference>
<comment type="cofactor">
    <cofactor evidence="1">
        <name>pyridoxal 5'-phosphate</name>
        <dbReference type="ChEBI" id="CHEBI:597326"/>
    </cofactor>
</comment>
<dbReference type="Gene3D" id="3.40.640.10">
    <property type="entry name" value="Type I PLP-dependent aspartate aminotransferase-like (Major domain)"/>
    <property type="match status" value="1"/>
</dbReference>
<dbReference type="SUPFAM" id="SSF52540">
    <property type="entry name" value="P-loop containing nucleoside triphosphate hydrolases"/>
    <property type="match status" value="1"/>
</dbReference>
<keyword evidence="7" id="KW-0519">Myristate</keyword>
<keyword evidence="14" id="KW-0479">Metal-binding</keyword>
<dbReference type="CDD" id="cd00614">
    <property type="entry name" value="CGS_like"/>
    <property type="match status" value="1"/>
</dbReference>
<dbReference type="Gene3D" id="3.90.1150.10">
    <property type="entry name" value="Aspartate Aminotransferase, domain 1"/>
    <property type="match status" value="1"/>
</dbReference>
<sequence>MSHFDTLQLHAGQEVDPATNALAVPIYANSSFAFNDSAHGADLFGLRKFGNIYSRLMNPTNDVFEKRMAALEGGAAALATSSGQAAQGMVVMGLAGAGDNIVSSSYLYGGTYNAWANLFPRLGITTKFVKSEKPEDYAAAIDAKTKAIYIESIANPKYIVHDIAAIAKVAHDHGIPLVVDNTFGAGGYLVRPIEHGADIVVHSATKWIGGHGTTIGGVIVDSGKFDWSKSGKFPQFTEPSAGYHGLKFWDTFGPITFAIYLRVVILRDLGPCQNPFGSFLLLQGLETLSLRVGRIVENALSLAKWLEQHPQVSWVSYPGLESHPSHETAKKYLQRGFGGVLSFGIKGDAAQGSAFVDSLKLATNLANVGDAKTLIIHPASTTHQQLSDEDQLSSGVTKDLIRVSVGYEWIEDIKADFTQAFEKTSGVKGDVGSGQTGPAPGLSGSVIVNLKTHQRLAPTASPTLLSHRNSIPGNSIPLSLCPSFTHLHRASLQTKGTQRFRRNLHSMGSSLSKAMGKIFGNKEMRILMLGLDAAGKTTILYKLKLNQSVTTIPTVGFNVETVQYKNVKFNVWDVGGQDKIRPLWRHYYTGTQGLVFVVDSQDRDRIDEARQELHRIIGDREMRDCLLLVFANKQDLPGAMSPAEVTEKLGLHRMRDRSWFVHPSCATSGEGLYEGLSWLSQNVSSSKS</sequence>
<evidence type="ECO:0000256" key="5">
    <source>
        <dbReference type="ARBA" id="ARBA00022448"/>
    </source>
</evidence>
<evidence type="ECO:0000256" key="6">
    <source>
        <dbReference type="ARBA" id="ARBA00022679"/>
    </source>
</evidence>
<dbReference type="Gene3D" id="3.40.50.300">
    <property type="entry name" value="P-loop containing nucleotide triphosphate hydrolases"/>
    <property type="match status" value="1"/>
</dbReference>
<dbReference type="SMART" id="SM00178">
    <property type="entry name" value="SAR"/>
    <property type="match status" value="1"/>
</dbReference>
<dbReference type="NCBIfam" id="TIGR01326">
    <property type="entry name" value="OAH_OAS_sulfhy"/>
    <property type="match status" value="1"/>
</dbReference>
<dbReference type="Pfam" id="PF01053">
    <property type="entry name" value="Cys_Met_Meta_PP"/>
    <property type="match status" value="1"/>
</dbReference>
<comment type="similarity">
    <text evidence="2">Belongs to the trans-sulfuration enzymes family.</text>
</comment>
<feature type="binding site" evidence="14">
    <location>
        <position position="554"/>
    </location>
    <ligand>
        <name>Mg(2+)</name>
        <dbReference type="ChEBI" id="CHEBI:18420"/>
    </ligand>
</feature>
<keyword evidence="11 13" id="KW-0342">GTP-binding</keyword>
<dbReference type="PANTHER" id="PTHR43797:SF2">
    <property type="entry name" value="HOMOCYSTEINE_CYSTEINE SYNTHASE"/>
    <property type="match status" value="1"/>
</dbReference>
<feature type="binding site" evidence="13">
    <location>
        <begin position="632"/>
        <end position="635"/>
    </location>
    <ligand>
        <name>GTP</name>
        <dbReference type="ChEBI" id="CHEBI:37565"/>
    </ligand>
</feature>
<reference evidence="16" key="1">
    <citation type="journal article" date="2013" name="Genome Announc.">
        <title>Genome sequence of the basidiomycetous yeast Pseudozyma antarctica T-34, a producer of the glycolipid biosurfactants mannosylerythritol lipids.</title>
        <authorList>
            <person name="Morita T."/>
            <person name="Koike H."/>
            <person name="Koyama Y."/>
            <person name="Hagiwara H."/>
            <person name="Ito E."/>
            <person name="Fukuoka T."/>
            <person name="Imura T."/>
            <person name="Machida M."/>
            <person name="Kitamoto D."/>
        </authorList>
    </citation>
    <scope>NUCLEOTIDE SEQUENCE [LARGE SCALE GENOMIC DNA]</scope>
    <source>
        <strain evidence="16">T-34</strain>
    </source>
</reference>
<dbReference type="CDD" id="cd04149">
    <property type="entry name" value="Arf6"/>
    <property type="match status" value="1"/>
</dbReference>
<dbReference type="PROSITE" id="PS00868">
    <property type="entry name" value="CYS_MET_METAB_PP"/>
    <property type="match status" value="1"/>
</dbReference>
<dbReference type="InterPro" id="IPR041838">
    <property type="entry name" value="Arf6"/>
</dbReference>
<keyword evidence="8 13" id="KW-0547">Nucleotide-binding</keyword>
<feature type="binding site" evidence="13">
    <location>
        <position position="576"/>
    </location>
    <ligand>
        <name>GTP</name>
        <dbReference type="ChEBI" id="CHEBI:37565"/>
    </ligand>
</feature>
<evidence type="ECO:0000256" key="14">
    <source>
        <dbReference type="PIRSR" id="PIRSR606689-2"/>
    </source>
</evidence>
<dbReference type="GO" id="GO:0046872">
    <property type="term" value="F:metal ion binding"/>
    <property type="evidence" value="ECO:0007669"/>
    <property type="project" value="UniProtKB-KW"/>
</dbReference>
<keyword evidence="10" id="KW-0653">Protein transport</keyword>
<proteinExistence type="inferred from homology"/>
<dbReference type="GO" id="GO:0005737">
    <property type="term" value="C:cytoplasm"/>
    <property type="evidence" value="ECO:0007669"/>
    <property type="project" value="TreeGrafter"/>
</dbReference>
<evidence type="ECO:0000256" key="4">
    <source>
        <dbReference type="ARBA" id="ARBA00017741"/>
    </source>
</evidence>
<evidence type="ECO:0000256" key="8">
    <source>
        <dbReference type="ARBA" id="ARBA00022741"/>
    </source>
</evidence>
<dbReference type="GO" id="GO:0006535">
    <property type="term" value="P:cysteine biosynthetic process from serine"/>
    <property type="evidence" value="ECO:0007669"/>
    <property type="project" value="TreeGrafter"/>
</dbReference>
<evidence type="ECO:0000313" key="15">
    <source>
        <dbReference type="EMBL" id="GAC75623.1"/>
    </source>
</evidence>
<feature type="binding site" evidence="13">
    <location>
        <begin position="530"/>
        <end position="537"/>
    </location>
    <ligand>
        <name>GTP</name>
        <dbReference type="ChEBI" id="CHEBI:37565"/>
    </ligand>
</feature>
<dbReference type="PRINTS" id="PR00328">
    <property type="entry name" value="SAR1GTPBP"/>
</dbReference>
<keyword evidence="15" id="KW-0456">Lyase</keyword>
<keyword evidence="9" id="KW-0663">Pyridoxal phosphate</keyword>
<dbReference type="InterPro" id="IPR006689">
    <property type="entry name" value="Small_GTPase_ARF/SAR"/>
</dbReference>
<evidence type="ECO:0000313" key="16">
    <source>
        <dbReference type="Proteomes" id="UP000011976"/>
    </source>
</evidence>
<dbReference type="GO" id="GO:0005525">
    <property type="term" value="F:GTP binding"/>
    <property type="evidence" value="ECO:0007669"/>
    <property type="project" value="UniProtKB-KW"/>
</dbReference>
<accession>M9MEV6</accession>
<dbReference type="GO" id="GO:0016829">
    <property type="term" value="F:lyase activity"/>
    <property type="evidence" value="ECO:0007669"/>
    <property type="project" value="UniProtKB-KW"/>
</dbReference>
<dbReference type="FunFam" id="3.40.50.300:FF:000286">
    <property type="entry name" value="ADP-ribosylation factor 6"/>
    <property type="match status" value="1"/>
</dbReference>
<dbReference type="GO" id="GO:0030170">
    <property type="term" value="F:pyridoxal phosphate binding"/>
    <property type="evidence" value="ECO:0007669"/>
    <property type="project" value="InterPro"/>
</dbReference>
<dbReference type="Proteomes" id="UP000011976">
    <property type="component" value="Unassembled WGS sequence"/>
</dbReference>
<evidence type="ECO:0000256" key="2">
    <source>
        <dbReference type="ARBA" id="ARBA00009077"/>
    </source>
</evidence>
<keyword evidence="12" id="KW-0449">Lipoprotein</keyword>
<dbReference type="EMBL" id="DF196782">
    <property type="protein sequence ID" value="GAC75623.1"/>
    <property type="molecule type" value="Genomic_DNA"/>
</dbReference>
<gene>
    <name evidence="15" type="ORF">PANT_16c00076</name>
</gene>
<evidence type="ECO:0000256" key="10">
    <source>
        <dbReference type="ARBA" id="ARBA00022927"/>
    </source>
</evidence>
<evidence type="ECO:0000256" key="13">
    <source>
        <dbReference type="PIRSR" id="PIRSR606689-1"/>
    </source>
</evidence>
<dbReference type="InterPro" id="IPR015422">
    <property type="entry name" value="PyrdxlP-dep_Trfase_small"/>
</dbReference>
<evidence type="ECO:0000256" key="9">
    <source>
        <dbReference type="ARBA" id="ARBA00022898"/>
    </source>
</evidence>
<dbReference type="InterPro" id="IPR015421">
    <property type="entry name" value="PyrdxlP-dep_Trfase_major"/>
</dbReference>
<dbReference type="Pfam" id="PF00025">
    <property type="entry name" value="Arf"/>
    <property type="match status" value="1"/>
</dbReference>
<evidence type="ECO:0000256" key="11">
    <source>
        <dbReference type="ARBA" id="ARBA00023134"/>
    </source>
</evidence>
<evidence type="ECO:0000256" key="12">
    <source>
        <dbReference type="ARBA" id="ARBA00023288"/>
    </source>
</evidence>
<keyword evidence="5" id="KW-0813">Transport</keyword>
<dbReference type="PANTHER" id="PTHR43797">
    <property type="entry name" value="HOMOCYSTEINE/CYSTEINE SYNTHASE"/>
    <property type="match status" value="1"/>
</dbReference>
<dbReference type="InterPro" id="IPR006235">
    <property type="entry name" value="OAc-hSer/O-AcSer_sulfhydrylase"/>
</dbReference>
<dbReference type="AlphaFoldDB" id="M9MEV6"/>
<dbReference type="SMART" id="SM00177">
    <property type="entry name" value="ARF"/>
    <property type="match status" value="1"/>
</dbReference>
<name>M9MEV6_PSEA3</name>
<evidence type="ECO:0000256" key="3">
    <source>
        <dbReference type="ARBA" id="ARBA00010290"/>
    </source>
</evidence>
<dbReference type="OrthoDB" id="3512640at2759"/>
<dbReference type="FunFam" id="3.40.640.10:FF:000035">
    <property type="entry name" value="O-succinylhomoserine sulfhydrylase"/>
    <property type="match status" value="1"/>
</dbReference>
<organism evidence="15 16">
    <name type="scientific">Pseudozyma antarctica (strain T-34)</name>
    <name type="common">Yeast</name>
    <name type="synonym">Candida antarctica</name>
    <dbReference type="NCBI Taxonomy" id="1151754"/>
    <lineage>
        <taxon>Eukaryota</taxon>
        <taxon>Fungi</taxon>
        <taxon>Dikarya</taxon>
        <taxon>Basidiomycota</taxon>
        <taxon>Ustilaginomycotina</taxon>
        <taxon>Ustilaginomycetes</taxon>
        <taxon>Ustilaginales</taxon>
        <taxon>Ustilaginaceae</taxon>
        <taxon>Moesziomyces</taxon>
    </lineage>
</organism>
<dbReference type="PROSITE" id="PS51417">
    <property type="entry name" value="ARF"/>
    <property type="match status" value="1"/>
</dbReference>
<dbReference type="GO" id="GO:0003924">
    <property type="term" value="F:GTPase activity"/>
    <property type="evidence" value="ECO:0007669"/>
    <property type="project" value="InterPro"/>
</dbReference>
<dbReference type="GO" id="GO:0003961">
    <property type="term" value="F:O-acetylhomoserine aminocarboxypropyltransferase activity"/>
    <property type="evidence" value="ECO:0007669"/>
    <property type="project" value="TreeGrafter"/>
</dbReference>
<protein>
    <recommendedName>
        <fullName evidence="4">ADP-ribosylation factor 6</fullName>
    </recommendedName>
</protein>
<dbReference type="SUPFAM" id="SSF53383">
    <property type="entry name" value="PLP-dependent transferases"/>
    <property type="match status" value="1"/>
</dbReference>
<dbReference type="InterPro" id="IPR000277">
    <property type="entry name" value="Cys/Met-Metab_PyrdxlP-dep_enz"/>
</dbReference>
<dbReference type="GO" id="GO:0071269">
    <property type="term" value="P:L-homocysteine biosynthetic process"/>
    <property type="evidence" value="ECO:0007669"/>
    <property type="project" value="TreeGrafter"/>
</dbReference>
<dbReference type="STRING" id="1151754.M9MEV6"/>